<dbReference type="PANTHER" id="PTHR35800:SF1">
    <property type="entry name" value="RNA-BINDING PROTEIN KHPB"/>
    <property type="match status" value="1"/>
</dbReference>
<dbReference type="Pfam" id="PF01424">
    <property type="entry name" value="R3H"/>
    <property type="match status" value="1"/>
</dbReference>
<dbReference type="Proteomes" id="UP000824078">
    <property type="component" value="Unassembled WGS sequence"/>
</dbReference>
<gene>
    <name evidence="2" type="ORF">IAD17_01485</name>
</gene>
<dbReference type="SUPFAM" id="SSF82708">
    <property type="entry name" value="R3H domain"/>
    <property type="match status" value="1"/>
</dbReference>
<dbReference type="Gene3D" id="3.30.1370.50">
    <property type="entry name" value="R3H-like domain"/>
    <property type="match status" value="1"/>
</dbReference>
<dbReference type="InterPro" id="IPR039247">
    <property type="entry name" value="KhpB"/>
</dbReference>
<dbReference type="GO" id="GO:0003723">
    <property type="term" value="F:RNA binding"/>
    <property type="evidence" value="ECO:0007669"/>
    <property type="project" value="InterPro"/>
</dbReference>
<dbReference type="AlphaFoldDB" id="A0A9D1L496"/>
<dbReference type="PROSITE" id="PS51061">
    <property type="entry name" value="R3H"/>
    <property type="match status" value="1"/>
</dbReference>
<dbReference type="InterPro" id="IPR034079">
    <property type="entry name" value="R3H_KhpB"/>
</dbReference>
<dbReference type="InterPro" id="IPR036867">
    <property type="entry name" value="R3H_dom_sf"/>
</dbReference>
<proteinExistence type="predicted"/>
<dbReference type="CDD" id="cd02644">
    <property type="entry name" value="R3H_jag"/>
    <property type="match status" value="1"/>
</dbReference>
<name>A0A9D1L496_9ACTN</name>
<protein>
    <submittedName>
        <fullName evidence="2">KH domain-containing protein</fullName>
    </submittedName>
</protein>
<reference evidence="2" key="2">
    <citation type="journal article" date="2021" name="PeerJ">
        <title>Extensive microbial diversity within the chicken gut microbiome revealed by metagenomics and culture.</title>
        <authorList>
            <person name="Gilroy R."/>
            <person name="Ravi A."/>
            <person name="Getino M."/>
            <person name="Pursley I."/>
            <person name="Horton D.L."/>
            <person name="Alikhan N.F."/>
            <person name="Baker D."/>
            <person name="Gharbi K."/>
            <person name="Hall N."/>
            <person name="Watson M."/>
            <person name="Adriaenssens E.M."/>
            <person name="Foster-Nyarko E."/>
            <person name="Jarju S."/>
            <person name="Secka A."/>
            <person name="Antonio M."/>
            <person name="Oren A."/>
            <person name="Chaudhuri R.R."/>
            <person name="La Ragione R."/>
            <person name="Hildebrand F."/>
            <person name="Pallen M.J."/>
        </authorList>
    </citation>
    <scope>NUCLEOTIDE SEQUENCE</scope>
    <source>
        <strain evidence="2">ChiHjej12B11-29160</strain>
    </source>
</reference>
<feature type="domain" description="R3H" evidence="1">
    <location>
        <begin position="125"/>
        <end position="190"/>
    </location>
</feature>
<accession>A0A9D1L496</accession>
<reference evidence="2" key="1">
    <citation type="submission" date="2020-10" db="EMBL/GenBank/DDBJ databases">
        <authorList>
            <person name="Gilroy R."/>
        </authorList>
    </citation>
    <scope>NUCLEOTIDE SEQUENCE</scope>
    <source>
        <strain evidence="2">ChiHjej12B11-29160</strain>
    </source>
</reference>
<dbReference type="Pfam" id="PF13083">
    <property type="entry name" value="KH_KhpA-B"/>
    <property type="match status" value="1"/>
</dbReference>
<dbReference type="EMBL" id="DVMQ01000006">
    <property type="protein sequence ID" value="HIU23585.1"/>
    <property type="molecule type" value="Genomic_DNA"/>
</dbReference>
<dbReference type="InterPro" id="IPR038008">
    <property type="entry name" value="Jag_KH"/>
</dbReference>
<sequence length="190" mass="21445">MDDETLVQEEDSAPSEDIQEAIQSIKESYENGEDLTDNQLDLIADISIDIVRSILRFFDEHNCDIDEYEGDDGELILDINGGDLAVLIGRHGRVLDSVQSVVSSMLSKKLGFHYPVVVDIESYKNRRRQKIQSLAKSSAERAKKQGRVRMKPMSAYERRLVHLALINDPDVTTHSEGTEPERFVVITAVK</sequence>
<evidence type="ECO:0000259" key="1">
    <source>
        <dbReference type="PROSITE" id="PS51061"/>
    </source>
</evidence>
<dbReference type="InterPro" id="IPR001374">
    <property type="entry name" value="R3H_dom"/>
</dbReference>
<evidence type="ECO:0000313" key="3">
    <source>
        <dbReference type="Proteomes" id="UP000824078"/>
    </source>
</evidence>
<dbReference type="InterPro" id="IPR015946">
    <property type="entry name" value="KH_dom-like_a/b"/>
</dbReference>
<dbReference type="CDD" id="cd02414">
    <property type="entry name" value="KH-II_Jag"/>
    <property type="match status" value="1"/>
</dbReference>
<organism evidence="2 3">
    <name type="scientific">Candidatus Coprovicinus avistercoris</name>
    <dbReference type="NCBI Taxonomy" id="2840754"/>
    <lineage>
        <taxon>Bacteria</taxon>
        <taxon>Bacillati</taxon>
        <taxon>Actinomycetota</taxon>
        <taxon>Coriobacteriia</taxon>
        <taxon>Coriobacteriales</taxon>
        <taxon>Coriobacteriaceae</taxon>
        <taxon>Coriobacteriaceae incertae sedis</taxon>
        <taxon>Candidatus Coprovicinus</taxon>
    </lineage>
</organism>
<dbReference type="SMART" id="SM00393">
    <property type="entry name" value="R3H"/>
    <property type="match status" value="1"/>
</dbReference>
<dbReference type="PANTHER" id="PTHR35800">
    <property type="entry name" value="PROTEIN JAG"/>
    <property type="match status" value="1"/>
</dbReference>
<comment type="caution">
    <text evidence="2">The sequence shown here is derived from an EMBL/GenBank/DDBJ whole genome shotgun (WGS) entry which is preliminary data.</text>
</comment>
<dbReference type="Gene3D" id="3.30.300.20">
    <property type="match status" value="1"/>
</dbReference>
<evidence type="ECO:0000313" key="2">
    <source>
        <dbReference type="EMBL" id="HIU23585.1"/>
    </source>
</evidence>